<protein>
    <submittedName>
        <fullName evidence="2">Uncharacterized protein</fullName>
    </submittedName>
</protein>
<keyword evidence="1" id="KW-0812">Transmembrane</keyword>
<feature type="transmembrane region" description="Helical" evidence="1">
    <location>
        <begin position="6"/>
        <end position="31"/>
    </location>
</feature>
<proteinExistence type="predicted"/>
<comment type="caution">
    <text evidence="2">The sequence shown here is derived from an EMBL/GenBank/DDBJ whole genome shotgun (WGS) entry which is preliminary data.</text>
</comment>
<gene>
    <name evidence="2" type="ORF">FHS55_001944</name>
</gene>
<organism evidence="2 3">
    <name type="scientific">Ancylobacter tetraedralis</name>
    <dbReference type="NCBI Taxonomy" id="217068"/>
    <lineage>
        <taxon>Bacteria</taxon>
        <taxon>Pseudomonadati</taxon>
        <taxon>Pseudomonadota</taxon>
        <taxon>Alphaproteobacteria</taxon>
        <taxon>Hyphomicrobiales</taxon>
        <taxon>Xanthobacteraceae</taxon>
        <taxon>Ancylobacter</taxon>
    </lineage>
</organism>
<evidence type="ECO:0000313" key="3">
    <source>
        <dbReference type="Proteomes" id="UP000533469"/>
    </source>
</evidence>
<dbReference type="EMBL" id="JACICD010000003">
    <property type="protein sequence ID" value="MBB3771345.1"/>
    <property type="molecule type" value="Genomic_DNA"/>
</dbReference>
<dbReference type="Proteomes" id="UP000533469">
    <property type="component" value="Unassembled WGS sequence"/>
</dbReference>
<keyword evidence="1" id="KW-1133">Transmembrane helix</keyword>
<reference evidence="2 3" key="1">
    <citation type="submission" date="2020-08" db="EMBL/GenBank/DDBJ databases">
        <title>Genomic Encyclopedia of Type Strains, Phase IV (KMG-IV): sequencing the most valuable type-strain genomes for metagenomic binning, comparative biology and taxonomic classification.</title>
        <authorList>
            <person name="Goeker M."/>
        </authorList>
    </citation>
    <scope>NUCLEOTIDE SEQUENCE [LARGE SCALE GENOMIC DNA]</scope>
    <source>
        <strain evidence="2 3">DSM 5895</strain>
    </source>
</reference>
<name>A0A839Z9D1_9HYPH</name>
<keyword evidence="3" id="KW-1185">Reference proteome</keyword>
<dbReference type="AlphaFoldDB" id="A0A839Z9D1"/>
<sequence>MSMLAGMFWVGVVAGGSAAVVIWVLAVRLAYSLAVRRKAGATARLRVAFWPFGARQAAGVPADISASLNKMLVAFFLALLVAISSMAVYSNLTFVPPAHTQ</sequence>
<keyword evidence="1" id="KW-0472">Membrane</keyword>
<evidence type="ECO:0000256" key="1">
    <source>
        <dbReference type="SAM" id="Phobius"/>
    </source>
</evidence>
<evidence type="ECO:0000313" key="2">
    <source>
        <dbReference type="EMBL" id="MBB3771345.1"/>
    </source>
</evidence>
<feature type="transmembrane region" description="Helical" evidence="1">
    <location>
        <begin position="72"/>
        <end position="92"/>
    </location>
</feature>
<accession>A0A839Z9D1</accession>